<dbReference type="InParanoid" id="A0A0R0JY27"/>
<dbReference type="OMA" id="EARFCIT"/>
<keyword evidence="3" id="KW-0433">Leucine-rich repeat</keyword>
<sequence length="258" mass="27857">MQVHNPNVKVIVAPKASTIPVVPESRHSIVNREKAYVSVFLSLLCTALCYHIPFLFLFSLAPNRGELYSNNISGPIPNDLGNLTNLVSLDLYLNRFSGPIPESLGKLSKLCCLRLNDTSLTGLIPMPLSNITTLQMLDLSNNQLSGVVPDSGSFSLFTPISFNNNLDLCGPVTGHPCPGSPPFSPPPPFVPPSPISTPEGNSATSAIAGGVAAGVALLFAAPAIVFAWWRRRKPQEFFFDVPKDPEVHLGQLKRFSLR</sequence>
<dbReference type="Proteomes" id="UP000008827">
    <property type="component" value="Chromosome 5"/>
</dbReference>
<evidence type="ECO:0000313" key="13">
    <source>
        <dbReference type="Proteomes" id="UP000008827"/>
    </source>
</evidence>
<evidence type="ECO:0000256" key="5">
    <source>
        <dbReference type="ARBA" id="ARBA00022729"/>
    </source>
</evidence>
<reference evidence="12" key="2">
    <citation type="submission" date="2018-02" db="UniProtKB">
        <authorList>
            <consortium name="EnsemblPlants"/>
        </authorList>
    </citation>
    <scope>IDENTIFICATION</scope>
    <source>
        <strain evidence="12">Williams 82</strain>
    </source>
</reference>
<proteinExistence type="inferred from homology"/>
<dbReference type="EMBL" id="CM000838">
    <property type="protein sequence ID" value="KRH57769.1"/>
    <property type="molecule type" value="Genomic_DNA"/>
</dbReference>
<keyword evidence="7 10" id="KW-1133">Transmembrane helix</keyword>
<name>A0A0R0JY27_SOYBN</name>
<keyword evidence="6" id="KW-0677">Repeat</keyword>
<feature type="transmembrane region" description="Helical" evidence="10">
    <location>
        <begin position="35"/>
        <end position="61"/>
    </location>
</feature>
<dbReference type="InterPro" id="IPR001611">
    <property type="entry name" value="Leu-rich_rpt"/>
</dbReference>
<accession>A0A0R0JY27</accession>
<keyword evidence="13" id="KW-1185">Reference proteome</keyword>
<evidence type="ECO:0000256" key="4">
    <source>
        <dbReference type="ARBA" id="ARBA00022692"/>
    </source>
</evidence>
<evidence type="ECO:0000256" key="8">
    <source>
        <dbReference type="ARBA" id="ARBA00023136"/>
    </source>
</evidence>
<dbReference type="PANTHER" id="PTHR47988">
    <property type="entry name" value="SOMATIC EMBRYOGENESIS RECEPTOR KINASE 1"/>
    <property type="match status" value="1"/>
</dbReference>
<dbReference type="Gene3D" id="3.80.10.10">
    <property type="entry name" value="Ribonuclease Inhibitor"/>
    <property type="match status" value="1"/>
</dbReference>
<dbReference type="GO" id="GO:0016020">
    <property type="term" value="C:membrane"/>
    <property type="evidence" value="ECO:0007669"/>
    <property type="project" value="UniProtKB-SubCell"/>
</dbReference>
<evidence type="ECO:0000256" key="1">
    <source>
        <dbReference type="ARBA" id="ARBA00004167"/>
    </source>
</evidence>
<dbReference type="AlphaFoldDB" id="A0A0R0JY27"/>
<evidence type="ECO:0000256" key="2">
    <source>
        <dbReference type="ARBA" id="ARBA00009592"/>
    </source>
</evidence>
<dbReference type="EnsemblPlants" id="KRH57769">
    <property type="protein sequence ID" value="KRH57769"/>
    <property type="gene ID" value="GLYMA_05G083100"/>
</dbReference>
<dbReference type="PaxDb" id="3847-GLYMA05G17340.1"/>
<evidence type="ECO:0000256" key="7">
    <source>
        <dbReference type="ARBA" id="ARBA00022989"/>
    </source>
</evidence>
<dbReference type="Gramene" id="KRH57769">
    <property type="protein sequence ID" value="KRH57769"/>
    <property type="gene ID" value="GLYMA_05G083100"/>
</dbReference>
<protein>
    <recommendedName>
        <fullName evidence="14">Leucine-rich repeat-containing N-terminal plant-type domain-containing protein</fullName>
    </recommendedName>
</protein>
<evidence type="ECO:0000313" key="11">
    <source>
        <dbReference type="EMBL" id="KRH57769.1"/>
    </source>
</evidence>
<keyword evidence="8 10" id="KW-0472">Membrane</keyword>
<evidence type="ECO:0000256" key="10">
    <source>
        <dbReference type="SAM" id="Phobius"/>
    </source>
</evidence>
<evidence type="ECO:0000256" key="6">
    <source>
        <dbReference type="ARBA" id="ARBA00022737"/>
    </source>
</evidence>
<dbReference type="FunFam" id="3.80.10.10:FF:000111">
    <property type="entry name" value="LRR receptor-like serine/threonine-protein kinase ERECTA"/>
    <property type="match status" value="1"/>
</dbReference>
<dbReference type="SUPFAM" id="SSF52058">
    <property type="entry name" value="L domain-like"/>
    <property type="match status" value="1"/>
</dbReference>
<organism evidence="11">
    <name type="scientific">Glycine max</name>
    <name type="common">Soybean</name>
    <name type="synonym">Glycine hispida</name>
    <dbReference type="NCBI Taxonomy" id="3847"/>
    <lineage>
        <taxon>Eukaryota</taxon>
        <taxon>Viridiplantae</taxon>
        <taxon>Streptophyta</taxon>
        <taxon>Embryophyta</taxon>
        <taxon>Tracheophyta</taxon>
        <taxon>Spermatophyta</taxon>
        <taxon>Magnoliopsida</taxon>
        <taxon>eudicotyledons</taxon>
        <taxon>Gunneridae</taxon>
        <taxon>Pentapetalae</taxon>
        <taxon>rosids</taxon>
        <taxon>fabids</taxon>
        <taxon>Fabales</taxon>
        <taxon>Fabaceae</taxon>
        <taxon>Papilionoideae</taxon>
        <taxon>50 kb inversion clade</taxon>
        <taxon>NPAAA clade</taxon>
        <taxon>indigoferoid/millettioid clade</taxon>
        <taxon>Phaseoleae</taxon>
        <taxon>Glycine</taxon>
        <taxon>Glycine subgen. Soja</taxon>
    </lineage>
</organism>
<dbReference type="Pfam" id="PF00560">
    <property type="entry name" value="LRR_1"/>
    <property type="match status" value="2"/>
</dbReference>
<evidence type="ECO:0000256" key="9">
    <source>
        <dbReference type="ARBA" id="ARBA00023180"/>
    </source>
</evidence>
<gene>
    <name evidence="11" type="ORF">GLYMA_05G083100</name>
</gene>
<dbReference type="InterPro" id="IPR032675">
    <property type="entry name" value="LRR_dom_sf"/>
</dbReference>
<evidence type="ECO:0000256" key="3">
    <source>
        <dbReference type="ARBA" id="ARBA00022614"/>
    </source>
</evidence>
<evidence type="ECO:0000313" key="12">
    <source>
        <dbReference type="EnsemblPlants" id="KRH57769"/>
    </source>
</evidence>
<dbReference type="CDD" id="cd12087">
    <property type="entry name" value="TM_EGFR-like"/>
    <property type="match status" value="1"/>
</dbReference>
<reference evidence="11 12" key="1">
    <citation type="journal article" date="2010" name="Nature">
        <title>Genome sequence of the palaeopolyploid soybean.</title>
        <authorList>
            <person name="Schmutz J."/>
            <person name="Cannon S.B."/>
            <person name="Schlueter J."/>
            <person name="Ma J."/>
            <person name="Mitros T."/>
            <person name="Nelson W."/>
            <person name="Hyten D.L."/>
            <person name="Song Q."/>
            <person name="Thelen J.J."/>
            <person name="Cheng J."/>
            <person name="Xu D."/>
            <person name="Hellsten U."/>
            <person name="May G.D."/>
            <person name="Yu Y."/>
            <person name="Sakurai T."/>
            <person name="Umezawa T."/>
            <person name="Bhattacharyya M.K."/>
            <person name="Sandhu D."/>
            <person name="Valliyodan B."/>
            <person name="Lindquist E."/>
            <person name="Peto M."/>
            <person name="Grant D."/>
            <person name="Shu S."/>
            <person name="Goodstein D."/>
            <person name="Barry K."/>
            <person name="Futrell-Griggs M."/>
            <person name="Abernathy B."/>
            <person name="Du J."/>
            <person name="Tian Z."/>
            <person name="Zhu L."/>
            <person name="Gill N."/>
            <person name="Joshi T."/>
            <person name="Libault M."/>
            <person name="Sethuraman A."/>
            <person name="Zhang X.-C."/>
            <person name="Shinozaki K."/>
            <person name="Nguyen H.T."/>
            <person name="Wing R.A."/>
            <person name="Cregan P."/>
            <person name="Specht J."/>
            <person name="Grimwood J."/>
            <person name="Rokhsar D."/>
            <person name="Stacey G."/>
            <person name="Shoemaker R.C."/>
            <person name="Jackson S.A."/>
        </authorList>
    </citation>
    <scope>NUCLEOTIDE SEQUENCE</scope>
    <source>
        <strain evidence="12">cv. Williams 82</strain>
        <tissue evidence="11">Callus</tissue>
    </source>
</reference>
<reference evidence="11" key="3">
    <citation type="submission" date="2018-07" db="EMBL/GenBank/DDBJ databases">
        <title>WGS assembly of Glycine max.</title>
        <authorList>
            <person name="Schmutz J."/>
            <person name="Cannon S."/>
            <person name="Schlueter J."/>
            <person name="Ma J."/>
            <person name="Mitros T."/>
            <person name="Nelson W."/>
            <person name="Hyten D."/>
            <person name="Song Q."/>
            <person name="Thelen J."/>
            <person name="Cheng J."/>
            <person name="Xu D."/>
            <person name="Hellsten U."/>
            <person name="May G."/>
            <person name="Yu Y."/>
            <person name="Sakurai T."/>
            <person name="Umezawa T."/>
            <person name="Bhattacharyya M."/>
            <person name="Sandhu D."/>
            <person name="Valliyodan B."/>
            <person name="Lindquist E."/>
            <person name="Peto M."/>
            <person name="Grant D."/>
            <person name="Shu S."/>
            <person name="Goodstein D."/>
            <person name="Barry K."/>
            <person name="Futrell-Griggs M."/>
            <person name="Abernathy B."/>
            <person name="Du J."/>
            <person name="Tian Z."/>
            <person name="Zhu L."/>
            <person name="Gill N."/>
            <person name="Joshi T."/>
            <person name="Libault M."/>
            <person name="Sethuraman A."/>
            <person name="Zhang X."/>
            <person name="Shinozaki K."/>
            <person name="Nguyen H."/>
            <person name="Wing R."/>
            <person name="Cregan P."/>
            <person name="Specht J."/>
            <person name="Grimwood J."/>
            <person name="Rokhsar D."/>
            <person name="Stacey G."/>
            <person name="Shoemaker R."/>
            <person name="Jackson S."/>
        </authorList>
    </citation>
    <scope>NUCLEOTIDE SEQUENCE</scope>
    <source>
        <tissue evidence="11">Callus</tissue>
    </source>
</reference>
<dbReference type="SMR" id="A0A0R0JY27"/>
<keyword evidence="4 10" id="KW-0812">Transmembrane</keyword>
<keyword evidence="9" id="KW-0325">Glycoprotein</keyword>
<keyword evidence="5" id="KW-0732">Signal</keyword>
<comment type="similarity">
    <text evidence="2">Belongs to the RLP family.</text>
</comment>
<dbReference type="STRING" id="3847.A0A0R0JY27"/>
<evidence type="ECO:0008006" key="14">
    <source>
        <dbReference type="Google" id="ProtNLM"/>
    </source>
</evidence>
<feature type="transmembrane region" description="Helical" evidence="10">
    <location>
        <begin position="206"/>
        <end position="229"/>
    </location>
</feature>
<comment type="subcellular location">
    <subcellularLocation>
        <location evidence="1">Membrane</location>
        <topology evidence="1">Single-pass membrane protein</topology>
    </subcellularLocation>
</comment>